<sequence length="147" mass="16012">MAQGFKLVLRPSKPGEKDSEKKFYAVSKTNGTSSMKTLCKLISARSTVSSADVKAVLDNLNFVLDMELQEGRIVKFGDFGSFRISVSSDGVTDKKDFNSSMLRPPRIIFTPGGELKDTKKTLEYSRISQDGTTAEADGSDSDSPSEI</sequence>
<feature type="compositionally biased region" description="Acidic residues" evidence="2">
    <location>
        <begin position="137"/>
        <end position="147"/>
    </location>
</feature>
<dbReference type="Pfam" id="PF18291">
    <property type="entry name" value="HU-HIG"/>
    <property type="match status" value="1"/>
</dbReference>
<dbReference type="InterPro" id="IPR010992">
    <property type="entry name" value="IHF-like_DNA-bd_dom_sf"/>
</dbReference>
<dbReference type="InterPro" id="IPR041607">
    <property type="entry name" value="HU-HIG"/>
</dbReference>
<gene>
    <name evidence="4" type="ORF">ERS852429_04285</name>
</gene>
<reference evidence="4 5" key="1">
    <citation type="submission" date="2015-09" db="EMBL/GenBank/DDBJ databases">
        <authorList>
            <consortium name="Pathogen Informatics"/>
        </authorList>
    </citation>
    <scope>NUCLEOTIDE SEQUENCE [LARGE SCALE GENOMIC DNA]</scope>
    <source>
        <strain evidence="4 5">2789STDY5608872</strain>
    </source>
</reference>
<dbReference type="SUPFAM" id="SSF47729">
    <property type="entry name" value="IHF-like DNA-binding proteins"/>
    <property type="match status" value="1"/>
</dbReference>
<feature type="region of interest" description="Disordered" evidence="2">
    <location>
        <begin position="124"/>
        <end position="147"/>
    </location>
</feature>
<protein>
    <submittedName>
        <fullName evidence="4">Putative DNA-binding protein</fullName>
    </submittedName>
</protein>
<organism evidence="4 5">
    <name type="scientific">Parabacteroides distasonis</name>
    <dbReference type="NCBI Taxonomy" id="823"/>
    <lineage>
        <taxon>Bacteria</taxon>
        <taxon>Pseudomonadati</taxon>
        <taxon>Bacteroidota</taxon>
        <taxon>Bacteroidia</taxon>
        <taxon>Bacteroidales</taxon>
        <taxon>Tannerellaceae</taxon>
        <taxon>Parabacteroides</taxon>
    </lineage>
</organism>
<dbReference type="EMBL" id="CYXP01000015">
    <property type="protein sequence ID" value="CUN33163.1"/>
    <property type="molecule type" value="Genomic_DNA"/>
</dbReference>
<dbReference type="InterPro" id="IPR005902">
    <property type="entry name" value="HU_DNA-bd_put"/>
</dbReference>
<evidence type="ECO:0000313" key="4">
    <source>
        <dbReference type="EMBL" id="CUN33163.1"/>
    </source>
</evidence>
<keyword evidence="1 4" id="KW-0238">DNA-binding</keyword>
<dbReference type="AlphaFoldDB" id="A0A173W123"/>
<evidence type="ECO:0000256" key="2">
    <source>
        <dbReference type="SAM" id="MobiDB-lite"/>
    </source>
</evidence>
<evidence type="ECO:0000259" key="3">
    <source>
        <dbReference type="Pfam" id="PF18291"/>
    </source>
</evidence>
<dbReference type="RefSeq" id="WP_044547011.1">
    <property type="nucleotide sequence ID" value="NZ_CDRH01000992.1"/>
</dbReference>
<accession>A0A173W123</accession>
<evidence type="ECO:0000313" key="5">
    <source>
        <dbReference type="Proteomes" id="UP000095591"/>
    </source>
</evidence>
<feature type="domain" description="HU" evidence="3">
    <location>
        <begin position="1"/>
        <end position="124"/>
    </location>
</feature>
<dbReference type="Proteomes" id="UP000095591">
    <property type="component" value="Unassembled WGS sequence"/>
</dbReference>
<dbReference type="Gene3D" id="4.10.520.10">
    <property type="entry name" value="IHF-like DNA-binding proteins"/>
    <property type="match status" value="1"/>
</dbReference>
<name>A0A173W123_PARDI</name>
<proteinExistence type="predicted"/>
<dbReference type="NCBIfam" id="TIGR01201">
    <property type="entry name" value="HU_rel"/>
    <property type="match status" value="1"/>
</dbReference>
<dbReference type="GO" id="GO:0003677">
    <property type="term" value="F:DNA binding"/>
    <property type="evidence" value="ECO:0007669"/>
    <property type="project" value="UniProtKB-KW"/>
</dbReference>
<evidence type="ECO:0000256" key="1">
    <source>
        <dbReference type="ARBA" id="ARBA00023125"/>
    </source>
</evidence>